<dbReference type="EMBL" id="OZ034816">
    <property type="protein sequence ID" value="CAL1374493.1"/>
    <property type="molecule type" value="Genomic_DNA"/>
</dbReference>
<name>A0AAV2DKW0_9ROSI</name>
<gene>
    <name evidence="1" type="ORF">LTRI10_LOCUS16355</name>
</gene>
<organism evidence="1 2">
    <name type="scientific">Linum trigynum</name>
    <dbReference type="NCBI Taxonomy" id="586398"/>
    <lineage>
        <taxon>Eukaryota</taxon>
        <taxon>Viridiplantae</taxon>
        <taxon>Streptophyta</taxon>
        <taxon>Embryophyta</taxon>
        <taxon>Tracheophyta</taxon>
        <taxon>Spermatophyta</taxon>
        <taxon>Magnoliopsida</taxon>
        <taxon>eudicotyledons</taxon>
        <taxon>Gunneridae</taxon>
        <taxon>Pentapetalae</taxon>
        <taxon>rosids</taxon>
        <taxon>fabids</taxon>
        <taxon>Malpighiales</taxon>
        <taxon>Linaceae</taxon>
        <taxon>Linum</taxon>
    </lineage>
</organism>
<reference evidence="1 2" key="1">
    <citation type="submission" date="2024-04" db="EMBL/GenBank/DDBJ databases">
        <authorList>
            <person name="Fracassetti M."/>
        </authorList>
    </citation>
    <scope>NUCLEOTIDE SEQUENCE [LARGE SCALE GENOMIC DNA]</scope>
</reference>
<keyword evidence="2" id="KW-1185">Reference proteome</keyword>
<accession>A0AAV2DKW0</accession>
<evidence type="ECO:0000313" key="2">
    <source>
        <dbReference type="Proteomes" id="UP001497516"/>
    </source>
</evidence>
<evidence type="ECO:0000313" key="1">
    <source>
        <dbReference type="EMBL" id="CAL1374493.1"/>
    </source>
</evidence>
<sequence length="67" mass="7953">MRLNEFAEEENKMTKREDRKTYLNRLSSSGEVIAEVAVAMRTNWGGEGKRQFLDSFTFRDPFCFRRV</sequence>
<dbReference type="AlphaFoldDB" id="A0AAV2DKW0"/>
<dbReference type="Proteomes" id="UP001497516">
    <property type="component" value="Chromosome 3"/>
</dbReference>
<proteinExistence type="predicted"/>
<protein>
    <submittedName>
        <fullName evidence="1">Uncharacterized protein</fullName>
    </submittedName>
</protein>